<organism evidence="8 9">
    <name type="scientific">Sorangium cellulosum</name>
    <name type="common">Polyangium cellulosum</name>
    <dbReference type="NCBI Taxonomy" id="56"/>
    <lineage>
        <taxon>Bacteria</taxon>
        <taxon>Pseudomonadati</taxon>
        <taxon>Myxococcota</taxon>
        <taxon>Polyangia</taxon>
        <taxon>Polyangiales</taxon>
        <taxon>Polyangiaceae</taxon>
        <taxon>Sorangium</taxon>
    </lineage>
</organism>
<dbReference type="Proteomes" id="UP000295497">
    <property type="component" value="Chromosome"/>
</dbReference>
<dbReference type="GO" id="GO:0019843">
    <property type="term" value="F:rRNA binding"/>
    <property type="evidence" value="ECO:0007669"/>
    <property type="project" value="UniProtKB-UniRule"/>
</dbReference>
<dbReference type="InterPro" id="IPR000702">
    <property type="entry name" value="Ribosomal_uL6-like"/>
</dbReference>
<dbReference type="GO" id="GO:0022625">
    <property type="term" value="C:cytosolic large ribosomal subunit"/>
    <property type="evidence" value="ECO:0007669"/>
    <property type="project" value="UniProtKB-UniRule"/>
</dbReference>
<dbReference type="HAMAP" id="MF_01365_B">
    <property type="entry name" value="Ribosomal_uL6_B"/>
    <property type="match status" value="1"/>
</dbReference>
<dbReference type="Pfam" id="PF00347">
    <property type="entry name" value="Ribosomal_L6"/>
    <property type="match status" value="2"/>
</dbReference>
<evidence type="ECO:0000256" key="4">
    <source>
        <dbReference type="RuleBase" id="RU003869"/>
    </source>
</evidence>
<protein>
    <recommendedName>
        <fullName evidence="3">Large ribosomal subunit protein uL6</fullName>
    </recommendedName>
</protein>
<sequence length="209" mass="21901">MEAQANTAQPAKGNANGDSRLATKTSRVGKRPIDLPKGVTATVNGRKIDVKGPKGQLSRAITDKVDIKLEGSRLHVSSVAPGRDGSRLQGLTRALVAAMVKGVAEGYERTLELKGTGYRVELKGTTLNFALGFSHPVTFAVPTGLTATIPADSKGTILVLTGADKELIGQTAATIRGFRPPEPYGGKGVRYRGERVREKAGKAGKGGKK</sequence>
<dbReference type="GO" id="GO:0003735">
    <property type="term" value="F:structural constituent of ribosome"/>
    <property type="evidence" value="ECO:0007669"/>
    <property type="project" value="UniProtKB-UniRule"/>
</dbReference>
<comment type="subunit">
    <text evidence="3">Part of the 50S ribosomal subunit.</text>
</comment>
<dbReference type="InterPro" id="IPR036789">
    <property type="entry name" value="Ribosomal_uL6-like_a/b-dom_sf"/>
</dbReference>
<dbReference type="NCBIfam" id="TIGR03654">
    <property type="entry name" value="L6_bact"/>
    <property type="match status" value="1"/>
</dbReference>
<dbReference type="EMBL" id="CP012672">
    <property type="protein sequence ID" value="AUX37197.1"/>
    <property type="molecule type" value="Genomic_DNA"/>
</dbReference>
<keyword evidence="1 3" id="KW-0689">Ribosomal protein</keyword>
<dbReference type="PIRSF" id="PIRSF002162">
    <property type="entry name" value="Ribosomal_L6"/>
    <property type="match status" value="1"/>
</dbReference>
<feature type="domain" description="Large ribosomal subunit protein uL6 alpha-beta" evidence="7">
    <location>
        <begin position="36"/>
        <end position="106"/>
    </location>
</feature>
<dbReference type="PANTHER" id="PTHR11655">
    <property type="entry name" value="60S/50S RIBOSOMAL PROTEIN L6/L9"/>
    <property type="match status" value="1"/>
</dbReference>
<proteinExistence type="inferred from homology"/>
<feature type="compositionally biased region" description="Basic and acidic residues" evidence="6">
    <location>
        <begin position="191"/>
        <end position="201"/>
    </location>
</feature>
<dbReference type="InterPro" id="IPR019906">
    <property type="entry name" value="Ribosomal_uL6_bac-type"/>
</dbReference>
<comment type="similarity">
    <text evidence="3 4">Belongs to the universal ribosomal protein uL6 family.</text>
</comment>
<feature type="region of interest" description="Disordered" evidence="6">
    <location>
        <begin position="183"/>
        <end position="209"/>
    </location>
</feature>
<dbReference type="AlphaFoldDB" id="A0A4P2R2H0"/>
<evidence type="ECO:0000256" key="2">
    <source>
        <dbReference type="ARBA" id="ARBA00023274"/>
    </source>
</evidence>
<feature type="domain" description="Large ribosomal subunit protein uL6 alpha-beta" evidence="7">
    <location>
        <begin position="115"/>
        <end position="191"/>
    </location>
</feature>
<evidence type="ECO:0000256" key="1">
    <source>
        <dbReference type="ARBA" id="ARBA00022980"/>
    </source>
</evidence>
<evidence type="ECO:0000256" key="5">
    <source>
        <dbReference type="RuleBase" id="RU003870"/>
    </source>
</evidence>
<name>A0A4P2R2H0_SORCE</name>
<dbReference type="InterPro" id="IPR020040">
    <property type="entry name" value="Ribosomal_uL6_a/b-dom"/>
</dbReference>
<reference evidence="8 9" key="1">
    <citation type="submission" date="2015-09" db="EMBL/GenBank/DDBJ databases">
        <title>Sorangium comparison.</title>
        <authorList>
            <person name="Zaburannyi N."/>
            <person name="Bunk B."/>
            <person name="Overmann J."/>
            <person name="Mueller R."/>
        </authorList>
    </citation>
    <scope>NUCLEOTIDE SEQUENCE [LARGE SCALE GENOMIC DNA]</scope>
    <source>
        <strain evidence="8 9">So ce836</strain>
    </source>
</reference>
<dbReference type="GO" id="GO:0002181">
    <property type="term" value="P:cytoplasmic translation"/>
    <property type="evidence" value="ECO:0007669"/>
    <property type="project" value="TreeGrafter"/>
</dbReference>
<dbReference type="PANTHER" id="PTHR11655:SF14">
    <property type="entry name" value="LARGE RIBOSOMAL SUBUNIT PROTEIN UL6M"/>
    <property type="match status" value="1"/>
</dbReference>
<keyword evidence="2 3" id="KW-0687">Ribonucleoprotein</keyword>
<keyword evidence="3 5" id="KW-0694">RNA-binding</keyword>
<evidence type="ECO:0000256" key="3">
    <source>
        <dbReference type="HAMAP-Rule" id="MF_01365"/>
    </source>
</evidence>
<dbReference type="Gene3D" id="3.90.930.12">
    <property type="entry name" value="Ribosomal protein L6, alpha-beta domain"/>
    <property type="match status" value="2"/>
</dbReference>
<dbReference type="RefSeq" id="WP_129579876.1">
    <property type="nucleotide sequence ID" value="NZ_CP012672.1"/>
</dbReference>
<evidence type="ECO:0000256" key="6">
    <source>
        <dbReference type="SAM" id="MobiDB-lite"/>
    </source>
</evidence>
<dbReference type="SUPFAM" id="SSF56053">
    <property type="entry name" value="Ribosomal protein L6"/>
    <property type="match status" value="2"/>
</dbReference>
<gene>
    <name evidence="3 8" type="primary">rplF</name>
    <name evidence="8" type="ORF">SOCE836_094190</name>
</gene>
<accession>A0A4P2R2H0</accession>
<feature type="region of interest" description="Disordered" evidence="6">
    <location>
        <begin position="1"/>
        <end position="37"/>
    </location>
</feature>
<comment type="function">
    <text evidence="3 5">This protein binds to the 23S rRNA, and is important in its secondary structure. It is located near the subunit interface in the base of the L7/L12 stalk, and near the tRNA binding site of the peptidyltransferase center.</text>
</comment>
<evidence type="ECO:0000313" key="8">
    <source>
        <dbReference type="EMBL" id="AUX37197.1"/>
    </source>
</evidence>
<keyword evidence="3 5" id="KW-0699">rRNA-binding</keyword>
<dbReference type="PRINTS" id="PR00059">
    <property type="entry name" value="RIBOSOMALL6"/>
</dbReference>
<evidence type="ECO:0000259" key="7">
    <source>
        <dbReference type="Pfam" id="PF00347"/>
    </source>
</evidence>
<evidence type="ECO:0000313" key="9">
    <source>
        <dbReference type="Proteomes" id="UP000295497"/>
    </source>
</evidence>